<proteinExistence type="predicted"/>
<evidence type="ECO:0000313" key="2">
    <source>
        <dbReference type="Proteomes" id="UP001212097"/>
    </source>
</evidence>
<reference evidence="1 2" key="2">
    <citation type="submission" date="2023-06" db="EMBL/GenBank/DDBJ databases">
        <title>The Gram-positive Non-spore-bearing Anaerobic Bacilli of Human Feces.</title>
        <authorList>
            <person name="Eggerth A.H."/>
        </authorList>
    </citation>
    <scope>NUCLEOTIDE SEQUENCE [LARGE SCALE GENOMIC DNA]</scope>
    <source>
        <strain evidence="1 2">CBA3108</strain>
    </source>
</reference>
<gene>
    <name evidence="1" type="ORF">O6R08_00735</name>
</gene>
<dbReference type="RefSeq" id="WP_271418308.1">
    <property type="nucleotide sequence ID" value="NZ_CP115668.1"/>
</dbReference>
<dbReference type="Proteomes" id="UP001212097">
    <property type="component" value="Chromosome"/>
</dbReference>
<keyword evidence="2" id="KW-1185">Reference proteome</keyword>
<evidence type="ECO:0000313" key="1">
    <source>
        <dbReference type="EMBL" id="WCC80125.1"/>
    </source>
</evidence>
<reference evidence="1 2" key="1">
    <citation type="submission" date="2023-01" db="EMBL/GenBank/DDBJ databases">
        <authorList>
            <person name="Lee S.H."/>
            <person name="Jung H.S."/>
            <person name="Yun J.U."/>
        </authorList>
    </citation>
    <scope>NUCLEOTIDE SEQUENCE [LARGE SCALE GENOMIC DNA]</scope>
    <source>
        <strain evidence="1 2">CBA3108</strain>
    </source>
</reference>
<accession>A0ABY7QYL7</accession>
<organism evidence="1 2">
    <name type="scientific">Cutibacterium equinum</name>
    <dbReference type="NCBI Taxonomy" id="3016342"/>
    <lineage>
        <taxon>Bacteria</taxon>
        <taxon>Bacillati</taxon>
        <taxon>Actinomycetota</taxon>
        <taxon>Actinomycetes</taxon>
        <taxon>Propionibacteriales</taxon>
        <taxon>Propionibacteriaceae</taxon>
        <taxon>Cutibacterium</taxon>
    </lineage>
</organism>
<name>A0ABY7QYL7_9ACTN</name>
<dbReference type="EMBL" id="CP115668">
    <property type="protein sequence ID" value="WCC80125.1"/>
    <property type="molecule type" value="Genomic_DNA"/>
</dbReference>
<sequence length="298" mass="33265">MLYLPAEEPKTLVVLDQVSASCRYATFDPLAHLDPDRTAVLSHHPEAREVARGAVRVMEWRRGAPLPRSIEQVLTLGSFNDLAAEVRPWALRNNARFCVVQHGLLTPWSPPLTPGDHLFAWSEADADYQVAGRDDVTSEVVGSQMLWKASRLPKAQVLDDTPVMLGQLHGTEIGRGHKQRIYTEFCTSTGALYRPHPNEADAISRAQHRVMRRCGVQIEKTKRSLVEEGRPVVSIFSTGTLEAACRGLPAWVHHPVPPAWIEDFWSRYNLSRWGSSPTQPYESPELEPALAVARALSD</sequence>
<protein>
    <submittedName>
        <fullName evidence="1">Prephenate dehydrogenase</fullName>
    </submittedName>
</protein>